<dbReference type="InterPro" id="IPR050204">
    <property type="entry name" value="AraC_XylS_family_regulators"/>
</dbReference>
<dbReference type="Proteomes" id="UP000245629">
    <property type="component" value="Chromosome 1"/>
</dbReference>
<dbReference type="SMART" id="SM00342">
    <property type="entry name" value="HTH_ARAC"/>
    <property type="match status" value="1"/>
</dbReference>
<dbReference type="Pfam" id="PF12833">
    <property type="entry name" value="HTH_18"/>
    <property type="match status" value="1"/>
</dbReference>
<dbReference type="AlphaFoldDB" id="A0A2S2CMB0"/>
<dbReference type="InterPro" id="IPR009057">
    <property type="entry name" value="Homeodomain-like_sf"/>
</dbReference>
<dbReference type="EMBL" id="CP029352">
    <property type="protein sequence ID" value="AWK85559.1"/>
    <property type="molecule type" value="Genomic_DNA"/>
</dbReference>
<dbReference type="InterPro" id="IPR037923">
    <property type="entry name" value="HTH-like"/>
</dbReference>
<evidence type="ECO:0000256" key="4">
    <source>
        <dbReference type="ARBA" id="ARBA00023163"/>
    </source>
</evidence>
<dbReference type="InterPro" id="IPR003313">
    <property type="entry name" value="AraC-bd"/>
</dbReference>
<evidence type="ECO:0000259" key="5">
    <source>
        <dbReference type="PROSITE" id="PS01124"/>
    </source>
</evidence>
<proteinExistence type="predicted"/>
<dbReference type="PROSITE" id="PS01124">
    <property type="entry name" value="HTH_ARAC_FAMILY_2"/>
    <property type="match status" value="1"/>
</dbReference>
<dbReference type="Gene3D" id="2.60.120.10">
    <property type="entry name" value="Jelly Rolls"/>
    <property type="match status" value="1"/>
</dbReference>
<dbReference type="PANTHER" id="PTHR46796">
    <property type="entry name" value="HTH-TYPE TRANSCRIPTIONAL ACTIVATOR RHAS-RELATED"/>
    <property type="match status" value="1"/>
</dbReference>
<dbReference type="InterPro" id="IPR018062">
    <property type="entry name" value="HTH_AraC-typ_CS"/>
</dbReference>
<gene>
    <name evidence="6" type="ORF">DEW08_04710</name>
</gene>
<keyword evidence="4" id="KW-0804">Transcription</keyword>
<dbReference type="PROSITE" id="PS00041">
    <property type="entry name" value="HTH_ARAC_FAMILY_1"/>
    <property type="match status" value="1"/>
</dbReference>
<name>A0A2S2CMB0_9PROT</name>
<evidence type="ECO:0000313" key="7">
    <source>
        <dbReference type="Proteomes" id="UP000245629"/>
    </source>
</evidence>
<keyword evidence="2" id="KW-0238">DNA-binding</keyword>
<evidence type="ECO:0000256" key="1">
    <source>
        <dbReference type="ARBA" id="ARBA00023015"/>
    </source>
</evidence>
<evidence type="ECO:0000256" key="2">
    <source>
        <dbReference type="ARBA" id="ARBA00023125"/>
    </source>
</evidence>
<dbReference type="SUPFAM" id="SSF46689">
    <property type="entry name" value="Homeodomain-like"/>
    <property type="match status" value="2"/>
</dbReference>
<feature type="domain" description="HTH araC/xylS-type" evidence="5">
    <location>
        <begin position="191"/>
        <end position="288"/>
    </location>
</feature>
<dbReference type="GO" id="GO:0003700">
    <property type="term" value="F:DNA-binding transcription factor activity"/>
    <property type="evidence" value="ECO:0007669"/>
    <property type="project" value="InterPro"/>
</dbReference>
<dbReference type="RefSeq" id="WP_109324877.1">
    <property type="nucleotide sequence ID" value="NZ_CP029352.1"/>
</dbReference>
<keyword evidence="7" id="KW-1185">Reference proteome</keyword>
<keyword evidence="3" id="KW-0010">Activator</keyword>
<dbReference type="InterPro" id="IPR014710">
    <property type="entry name" value="RmlC-like_jellyroll"/>
</dbReference>
<dbReference type="Gene3D" id="1.10.10.60">
    <property type="entry name" value="Homeodomain-like"/>
    <property type="match status" value="2"/>
</dbReference>
<dbReference type="SUPFAM" id="SSF51215">
    <property type="entry name" value="Regulatory protein AraC"/>
    <property type="match status" value="1"/>
</dbReference>
<sequence length="300" mass="33051">MGQATIDQDSALHLDPVGRDEYARLWRDRRFDRMECLSARFNRHTYAPHTHDTYVIGVILAGTELFHHRGVEHAARAGSVAVLNPGELHDGRPSEHGYAYRMFYPSVALLERELSDALGRPAAAPGFTGTLVEDPELFRAIRDLHLTLEDPQADPLKTETDLMRAFVAVSLRHGEAGGRLRPAGQEPAAVRRAREYLDAHLDRPVELADLAAAVGLSRFHLLRVFRATVGTTPHGYLTDRRVQQAKELLSGDLPLAEVAVACGFCDQAHLNRVFKARVGVAPGQYRRGSNPVQDGAPAGH</sequence>
<reference evidence="7" key="1">
    <citation type="submission" date="2018-05" db="EMBL/GenBank/DDBJ databases">
        <title>Azospirillum thermophila sp. nov., a novel isolated from hot spring.</title>
        <authorList>
            <person name="Zhao Z."/>
        </authorList>
    </citation>
    <scope>NUCLEOTIDE SEQUENCE [LARGE SCALE GENOMIC DNA]</scope>
    <source>
        <strain evidence="7">CFH 70021</strain>
    </source>
</reference>
<dbReference type="OrthoDB" id="9809338at2"/>
<dbReference type="PANTHER" id="PTHR46796:SF2">
    <property type="entry name" value="TRANSCRIPTIONAL REGULATORY PROTEIN"/>
    <property type="match status" value="1"/>
</dbReference>
<keyword evidence="1" id="KW-0805">Transcription regulation</keyword>
<dbReference type="KEGG" id="azz:DEW08_04710"/>
<organism evidence="6 7">
    <name type="scientific">Azospirillum thermophilum</name>
    <dbReference type="NCBI Taxonomy" id="2202148"/>
    <lineage>
        <taxon>Bacteria</taxon>
        <taxon>Pseudomonadati</taxon>
        <taxon>Pseudomonadota</taxon>
        <taxon>Alphaproteobacteria</taxon>
        <taxon>Rhodospirillales</taxon>
        <taxon>Azospirillaceae</taxon>
        <taxon>Azospirillum</taxon>
    </lineage>
</organism>
<dbReference type="GO" id="GO:0043565">
    <property type="term" value="F:sequence-specific DNA binding"/>
    <property type="evidence" value="ECO:0007669"/>
    <property type="project" value="InterPro"/>
</dbReference>
<evidence type="ECO:0000256" key="3">
    <source>
        <dbReference type="ARBA" id="ARBA00023159"/>
    </source>
</evidence>
<evidence type="ECO:0000313" key="6">
    <source>
        <dbReference type="EMBL" id="AWK85559.1"/>
    </source>
</evidence>
<protein>
    <submittedName>
        <fullName evidence="6">AraC family transcriptional regulator</fullName>
    </submittedName>
</protein>
<dbReference type="Pfam" id="PF02311">
    <property type="entry name" value="AraC_binding"/>
    <property type="match status" value="1"/>
</dbReference>
<accession>A0A2S2CMB0</accession>
<dbReference type="InterPro" id="IPR018060">
    <property type="entry name" value="HTH_AraC"/>
</dbReference>